<dbReference type="EMBL" id="JARKHS020001138">
    <property type="protein sequence ID" value="KAK8788117.1"/>
    <property type="molecule type" value="Genomic_DNA"/>
</dbReference>
<name>A0AAQ4FLJ4_AMBAM</name>
<reference evidence="1 2" key="1">
    <citation type="journal article" date="2023" name="Arcadia Sci">
        <title>De novo assembly of a long-read Amblyomma americanum tick genome.</title>
        <authorList>
            <person name="Chou S."/>
            <person name="Poskanzer K.E."/>
            <person name="Rollins M."/>
            <person name="Thuy-Boun P.S."/>
        </authorList>
    </citation>
    <scope>NUCLEOTIDE SEQUENCE [LARGE SCALE GENOMIC DNA]</scope>
    <source>
        <strain evidence="1">F_SG_1</strain>
        <tissue evidence="1">Salivary glands</tissue>
    </source>
</reference>
<gene>
    <name evidence="1" type="ORF">V5799_022107</name>
</gene>
<feature type="non-terminal residue" evidence="1">
    <location>
        <position position="110"/>
    </location>
</feature>
<sequence>MKTLTKNPDVYGVAELDVLDSMIVRSLYRNLIESRSHEPAAFGTQKKHSWRVKALTLSPQGLQGLFFQDQGIADRTTKQGLVSFLLSRSVAWRSSFKTQDHQGKTTRRLR</sequence>
<accession>A0AAQ4FLJ4</accession>
<dbReference type="Proteomes" id="UP001321473">
    <property type="component" value="Unassembled WGS sequence"/>
</dbReference>
<organism evidence="1 2">
    <name type="scientific">Amblyomma americanum</name>
    <name type="common">Lone star tick</name>
    <dbReference type="NCBI Taxonomy" id="6943"/>
    <lineage>
        <taxon>Eukaryota</taxon>
        <taxon>Metazoa</taxon>
        <taxon>Ecdysozoa</taxon>
        <taxon>Arthropoda</taxon>
        <taxon>Chelicerata</taxon>
        <taxon>Arachnida</taxon>
        <taxon>Acari</taxon>
        <taxon>Parasitiformes</taxon>
        <taxon>Ixodida</taxon>
        <taxon>Ixodoidea</taxon>
        <taxon>Ixodidae</taxon>
        <taxon>Amblyomminae</taxon>
        <taxon>Amblyomma</taxon>
    </lineage>
</organism>
<proteinExistence type="predicted"/>
<evidence type="ECO:0000313" key="1">
    <source>
        <dbReference type="EMBL" id="KAK8788117.1"/>
    </source>
</evidence>
<comment type="caution">
    <text evidence="1">The sequence shown here is derived from an EMBL/GenBank/DDBJ whole genome shotgun (WGS) entry which is preliminary data.</text>
</comment>
<evidence type="ECO:0000313" key="2">
    <source>
        <dbReference type="Proteomes" id="UP001321473"/>
    </source>
</evidence>
<protein>
    <submittedName>
        <fullName evidence="1">Uncharacterized protein</fullName>
    </submittedName>
</protein>
<keyword evidence="2" id="KW-1185">Reference proteome</keyword>
<dbReference type="AlphaFoldDB" id="A0AAQ4FLJ4"/>